<comment type="caution">
    <text evidence="2">The sequence shown here is derived from an EMBL/GenBank/DDBJ whole genome shotgun (WGS) entry which is preliminary data.</text>
</comment>
<dbReference type="Pfam" id="PF14013">
    <property type="entry name" value="MT0933_antitox"/>
    <property type="match status" value="1"/>
</dbReference>
<feature type="region of interest" description="Disordered" evidence="1">
    <location>
        <begin position="60"/>
        <end position="100"/>
    </location>
</feature>
<reference evidence="2" key="2">
    <citation type="submission" date="2021-09" db="EMBL/GenBank/DDBJ databases">
        <authorList>
            <person name="Gilroy R."/>
        </authorList>
    </citation>
    <scope>NUCLEOTIDE SEQUENCE</scope>
    <source>
        <strain evidence="2">ChiGjej3B3-7470</strain>
    </source>
</reference>
<dbReference type="InterPro" id="IPR028037">
    <property type="entry name" value="Antitoxin_Rv0909/MT0933"/>
</dbReference>
<protein>
    <submittedName>
        <fullName evidence="2">Antitoxin</fullName>
    </submittedName>
</protein>
<feature type="region of interest" description="Disordered" evidence="1">
    <location>
        <begin position="1"/>
        <end position="34"/>
    </location>
</feature>
<sequence length="100" mass="11015">MTEQPNKFGNADQYVDKAKDYAQENPEHARSWIDKAEDFIDEKTGGKYADKVDAAGDWVEGQLGLPNNTNNPAPDVDATDRVEAPADPAEPVIRPDTTQQ</sequence>
<dbReference type="Proteomes" id="UP000712713">
    <property type="component" value="Unassembled WGS sequence"/>
</dbReference>
<gene>
    <name evidence="2" type="ORF">K8V15_11025</name>
</gene>
<evidence type="ECO:0000313" key="3">
    <source>
        <dbReference type="Proteomes" id="UP000712713"/>
    </source>
</evidence>
<dbReference type="EMBL" id="DYZF01000279">
    <property type="protein sequence ID" value="HJE52486.1"/>
    <property type="molecule type" value="Genomic_DNA"/>
</dbReference>
<feature type="compositionally biased region" description="Basic and acidic residues" evidence="1">
    <location>
        <begin position="14"/>
        <end position="34"/>
    </location>
</feature>
<name>A0A921ES30_9ACTN</name>
<evidence type="ECO:0000256" key="1">
    <source>
        <dbReference type="SAM" id="MobiDB-lite"/>
    </source>
</evidence>
<reference evidence="2" key="1">
    <citation type="journal article" date="2021" name="PeerJ">
        <title>Extensive microbial diversity within the chicken gut microbiome revealed by metagenomics and culture.</title>
        <authorList>
            <person name="Gilroy R."/>
            <person name="Ravi A."/>
            <person name="Getino M."/>
            <person name="Pursley I."/>
            <person name="Horton D.L."/>
            <person name="Alikhan N.F."/>
            <person name="Baker D."/>
            <person name="Gharbi K."/>
            <person name="Hall N."/>
            <person name="Watson M."/>
            <person name="Adriaenssens E.M."/>
            <person name="Foster-Nyarko E."/>
            <person name="Jarju S."/>
            <person name="Secka A."/>
            <person name="Antonio M."/>
            <person name="Oren A."/>
            <person name="Chaudhuri R.R."/>
            <person name="La Ragione R."/>
            <person name="Hildebrand F."/>
            <person name="Pallen M.J."/>
        </authorList>
    </citation>
    <scope>NUCLEOTIDE SEQUENCE</scope>
    <source>
        <strain evidence="2">ChiGjej3B3-7470</strain>
    </source>
</reference>
<accession>A0A921ES30</accession>
<evidence type="ECO:0000313" key="2">
    <source>
        <dbReference type="EMBL" id="HJE52486.1"/>
    </source>
</evidence>
<organism evidence="2 3">
    <name type="scientific">Tessaracoccus flavescens</name>
    <dbReference type="NCBI Taxonomy" id="399497"/>
    <lineage>
        <taxon>Bacteria</taxon>
        <taxon>Bacillati</taxon>
        <taxon>Actinomycetota</taxon>
        <taxon>Actinomycetes</taxon>
        <taxon>Propionibacteriales</taxon>
        <taxon>Propionibacteriaceae</taxon>
        <taxon>Tessaracoccus</taxon>
    </lineage>
</organism>
<dbReference type="AlphaFoldDB" id="A0A921ES30"/>
<proteinExistence type="predicted"/>